<sequence length="100" mass="10607">MAKYGLTLAMLAGVMAALNGGAALADSPYLRPNGDTPIGAVTHLRDLAVFEAETPVDGTYRLSSGPREGRTAKMCRNAEGVWNPSPLRGEVRRAIHLSTQ</sequence>
<comment type="caution">
    <text evidence="2">The sequence shown here is derived from an EMBL/GenBank/DDBJ whole genome shotgun (WGS) entry which is preliminary data.</text>
</comment>
<name>A0ABN1GZD4_9CAUL</name>
<feature type="chain" id="PRO_5045232475" evidence="1">
    <location>
        <begin position="26"/>
        <end position="100"/>
    </location>
</feature>
<dbReference type="Proteomes" id="UP001501352">
    <property type="component" value="Unassembled WGS sequence"/>
</dbReference>
<proteinExistence type="predicted"/>
<reference evidence="2 3" key="1">
    <citation type="journal article" date="2019" name="Int. J. Syst. Evol. Microbiol.">
        <title>The Global Catalogue of Microorganisms (GCM) 10K type strain sequencing project: providing services to taxonomists for standard genome sequencing and annotation.</title>
        <authorList>
            <consortium name="The Broad Institute Genomics Platform"/>
            <consortium name="The Broad Institute Genome Sequencing Center for Infectious Disease"/>
            <person name="Wu L."/>
            <person name="Ma J."/>
        </authorList>
    </citation>
    <scope>NUCLEOTIDE SEQUENCE [LARGE SCALE GENOMIC DNA]</scope>
    <source>
        <strain evidence="2 3">JCM 12928</strain>
    </source>
</reference>
<evidence type="ECO:0000313" key="2">
    <source>
        <dbReference type="EMBL" id="GAA0624477.1"/>
    </source>
</evidence>
<keyword evidence="3" id="KW-1185">Reference proteome</keyword>
<evidence type="ECO:0000313" key="3">
    <source>
        <dbReference type="Proteomes" id="UP001501352"/>
    </source>
</evidence>
<dbReference type="RefSeq" id="WP_343793496.1">
    <property type="nucleotide sequence ID" value="NZ_BAAAGA010000005.1"/>
</dbReference>
<keyword evidence="1" id="KW-0732">Signal</keyword>
<evidence type="ECO:0000256" key="1">
    <source>
        <dbReference type="SAM" id="SignalP"/>
    </source>
</evidence>
<dbReference type="EMBL" id="BAAAGA010000005">
    <property type="protein sequence ID" value="GAA0624477.1"/>
    <property type="molecule type" value="Genomic_DNA"/>
</dbReference>
<protein>
    <submittedName>
        <fullName evidence="2">Uncharacterized protein</fullName>
    </submittedName>
</protein>
<gene>
    <name evidence="2" type="ORF">GCM10009422_21020</name>
</gene>
<feature type="signal peptide" evidence="1">
    <location>
        <begin position="1"/>
        <end position="25"/>
    </location>
</feature>
<accession>A0ABN1GZD4</accession>
<organism evidence="2 3">
    <name type="scientific">Brevundimonas kwangchunensis</name>
    <dbReference type="NCBI Taxonomy" id="322163"/>
    <lineage>
        <taxon>Bacteria</taxon>
        <taxon>Pseudomonadati</taxon>
        <taxon>Pseudomonadota</taxon>
        <taxon>Alphaproteobacteria</taxon>
        <taxon>Caulobacterales</taxon>
        <taxon>Caulobacteraceae</taxon>
        <taxon>Brevundimonas</taxon>
    </lineage>
</organism>